<feature type="domain" description="Enoyl reductase (ER)" evidence="2">
    <location>
        <begin position="12"/>
        <end position="326"/>
    </location>
</feature>
<dbReference type="EMBL" id="CP015124">
    <property type="protein sequence ID" value="ANP38150.1"/>
    <property type="molecule type" value="Genomic_DNA"/>
</dbReference>
<protein>
    <submittedName>
        <fullName evidence="4">NADPH:quinone reductase</fullName>
    </submittedName>
    <submittedName>
        <fullName evidence="3">Zinc-binding dehydrogenase</fullName>
    </submittedName>
</protein>
<dbReference type="SMART" id="SM00829">
    <property type="entry name" value="PKS_ER"/>
    <property type="match status" value="1"/>
</dbReference>
<dbReference type="SUPFAM" id="SSF50129">
    <property type="entry name" value="GroES-like"/>
    <property type="match status" value="1"/>
</dbReference>
<evidence type="ECO:0000313" key="4">
    <source>
        <dbReference type="EMBL" id="MDE4166481.1"/>
    </source>
</evidence>
<dbReference type="AlphaFoldDB" id="A0A1B0ZVK2"/>
<dbReference type="InterPro" id="IPR036291">
    <property type="entry name" value="NAD(P)-bd_dom_sf"/>
</dbReference>
<dbReference type="InterPro" id="IPR020843">
    <property type="entry name" value="ER"/>
</dbReference>
<keyword evidence="5" id="KW-1185">Reference proteome</keyword>
<evidence type="ECO:0000256" key="1">
    <source>
        <dbReference type="ARBA" id="ARBA00022857"/>
    </source>
</evidence>
<dbReference type="Proteomes" id="UP000092565">
    <property type="component" value="Chromosome"/>
</dbReference>
<dbReference type="InterPro" id="IPR013149">
    <property type="entry name" value="ADH-like_C"/>
</dbReference>
<evidence type="ECO:0000313" key="6">
    <source>
        <dbReference type="Proteomes" id="UP001218364"/>
    </source>
</evidence>
<dbReference type="EMBL" id="JARCJK010000005">
    <property type="protein sequence ID" value="MDE4166481.1"/>
    <property type="molecule type" value="Genomic_DNA"/>
</dbReference>
<evidence type="ECO:0000259" key="2">
    <source>
        <dbReference type="SMART" id="SM00829"/>
    </source>
</evidence>
<dbReference type="RefSeq" id="WP_065272850.1">
    <property type="nucleotide sequence ID" value="NZ_CP015124.1"/>
</dbReference>
<evidence type="ECO:0000313" key="3">
    <source>
        <dbReference type="EMBL" id="ANP38150.1"/>
    </source>
</evidence>
<dbReference type="Pfam" id="PF00107">
    <property type="entry name" value="ADH_zinc_N"/>
    <property type="match status" value="1"/>
</dbReference>
<dbReference type="OrthoDB" id="7355832at2"/>
<name>A0A1B0ZVK2_9RHOB</name>
<proteinExistence type="predicted"/>
<gene>
    <name evidence="3" type="primary">qor,CRYZ</name>
    <name evidence="3" type="ORF">JL2886_03270</name>
    <name evidence="4" type="ORF">PXK24_12320</name>
</gene>
<dbReference type="SUPFAM" id="SSF51735">
    <property type="entry name" value="NAD(P)-binding Rossmann-fold domains"/>
    <property type="match status" value="1"/>
</dbReference>
<dbReference type="Pfam" id="PF08240">
    <property type="entry name" value="ADH_N"/>
    <property type="match status" value="1"/>
</dbReference>
<dbReference type="PATRIC" id="fig|60890.4.peg.3187"/>
<evidence type="ECO:0000313" key="5">
    <source>
        <dbReference type="Proteomes" id="UP000092565"/>
    </source>
</evidence>
<dbReference type="Gene3D" id="3.90.180.10">
    <property type="entry name" value="Medium-chain alcohol dehydrogenases, catalytic domain"/>
    <property type="match status" value="1"/>
</dbReference>
<dbReference type="CDD" id="cd08253">
    <property type="entry name" value="zeta_crystallin"/>
    <property type="match status" value="1"/>
</dbReference>
<dbReference type="Gene3D" id="3.40.50.720">
    <property type="entry name" value="NAD(P)-binding Rossmann-like Domain"/>
    <property type="match status" value="1"/>
</dbReference>
<dbReference type="GO" id="GO:0016491">
    <property type="term" value="F:oxidoreductase activity"/>
    <property type="evidence" value="ECO:0007669"/>
    <property type="project" value="InterPro"/>
</dbReference>
<dbReference type="PANTHER" id="PTHR44154:SF1">
    <property type="entry name" value="QUINONE OXIDOREDUCTASE"/>
    <property type="match status" value="1"/>
</dbReference>
<keyword evidence="1" id="KW-0521">NADP</keyword>
<sequence length="334" mass="34537">MKAVVYRAFGPAQKVLSLETLPAPELASGEVRVALAYSGVNPSDVKARAGARAGVTELPFPAIIPHSDGAGVITEVGEGVEPARVGQRVWIWNGQWQRAYGTAASEICLPQEQAVPMSDTVDFETGAALGIPGLTACHTVFSGGEVSGKTVLVQGGAGTVGLLAVQLAKWGGARVIATCSAAARDRVLAAGADAVLDYSATDLSDQIIAANDGQLVNLIVEVEFGANAEVDAAVIAPNGRITAYGSAKAMQPALPFYPLMFKAVTLEMALVYLLTPTQREAAIARLNRALEAQALSVPVAKIFPLAEAAAAHEAVEGGDRKGVILLQTSENPMK</sequence>
<accession>A0A1B0ZVK2</accession>
<reference evidence="4 6" key="2">
    <citation type="submission" date="2023-02" db="EMBL/GenBank/DDBJ databases">
        <title>Population genomics of bacteria associated with diatom.</title>
        <authorList>
            <person name="Xie J."/>
            <person name="Wang H."/>
        </authorList>
    </citation>
    <scope>NUCLEOTIDE SEQUENCE [LARGE SCALE GENOMIC DNA]</scope>
    <source>
        <strain evidence="4 6">PT47_8</strain>
    </source>
</reference>
<dbReference type="InterPro" id="IPR011032">
    <property type="entry name" value="GroES-like_sf"/>
</dbReference>
<organism evidence="3 5">
    <name type="scientific">Phaeobacter gallaeciensis</name>
    <dbReference type="NCBI Taxonomy" id="60890"/>
    <lineage>
        <taxon>Bacteria</taxon>
        <taxon>Pseudomonadati</taxon>
        <taxon>Pseudomonadota</taxon>
        <taxon>Alphaproteobacteria</taxon>
        <taxon>Rhodobacterales</taxon>
        <taxon>Roseobacteraceae</taxon>
        <taxon>Phaeobacter</taxon>
    </lineage>
</organism>
<dbReference type="PANTHER" id="PTHR44154">
    <property type="entry name" value="QUINONE OXIDOREDUCTASE"/>
    <property type="match status" value="1"/>
</dbReference>
<dbReference type="InterPro" id="IPR013154">
    <property type="entry name" value="ADH-like_N"/>
</dbReference>
<dbReference type="InterPro" id="IPR051603">
    <property type="entry name" value="Zinc-ADH_QOR/CCCR"/>
</dbReference>
<dbReference type="Proteomes" id="UP001218364">
    <property type="component" value="Unassembled WGS sequence"/>
</dbReference>
<reference evidence="3 5" key="1">
    <citation type="submission" date="2016-04" db="EMBL/GenBank/DDBJ databases">
        <authorList>
            <person name="Evans L.H."/>
            <person name="Alamgir A."/>
            <person name="Owens N."/>
            <person name="Weber N.D."/>
            <person name="Virtaneva K."/>
            <person name="Barbian K."/>
            <person name="Babar A."/>
            <person name="Rosenke K."/>
        </authorList>
    </citation>
    <scope>NUCLEOTIDE SEQUENCE [LARGE SCALE GENOMIC DNA]</scope>
    <source>
        <strain evidence="3 5">JL2886</strain>
    </source>
</reference>